<dbReference type="InterPro" id="IPR027417">
    <property type="entry name" value="P-loop_NTPase"/>
</dbReference>
<keyword evidence="6" id="KW-0067">ATP-binding</keyword>
<dbReference type="NCBIfam" id="TIGR03018">
    <property type="entry name" value="pepcterm_TyrKin"/>
    <property type="match status" value="1"/>
</dbReference>
<dbReference type="PANTHER" id="PTHR32309:SF13">
    <property type="entry name" value="FERRIC ENTEROBACTIN TRANSPORT PROTEIN FEPE"/>
    <property type="match status" value="1"/>
</dbReference>
<dbReference type="InterPro" id="IPR005702">
    <property type="entry name" value="Wzc-like_C"/>
</dbReference>
<dbReference type="InterPro" id="IPR025669">
    <property type="entry name" value="AAA_dom"/>
</dbReference>
<evidence type="ECO:0000256" key="4">
    <source>
        <dbReference type="ARBA" id="ARBA00022741"/>
    </source>
</evidence>
<keyword evidence="4" id="KW-0547">Nucleotide-binding</keyword>
<dbReference type="SUPFAM" id="SSF52540">
    <property type="entry name" value="P-loop containing nucleoside triphosphate hydrolases"/>
    <property type="match status" value="1"/>
</dbReference>
<evidence type="ECO:0000256" key="5">
    <source>
        <dbReference type="ARBA" id="ARBA00022777"/>
    </source>
</evidence>
<evidence type="ECO:0000259" key="10">
    <source>
        <dbReference type="Pfam" id="PF13614"/>
    </source>
</evidence>
<comment type="catalytic activity">
    <reaction evidence="8">
        <text>L-tyrosyl-[protein] + ATP = O-phospho-L-tyrosyl-[protein] + ADP + H(+)</text>
        <dbReference type="Rhea" id="RHEA:10596"/>
        <dbReference type="Rhea" id="RHEA-COMP:10136"/>
        <dbReference type="Rhea" id="RHEA-COMP:20101"/>
        <dbReference type="ChEBI" id="CHEBI:15378"/>
        <dbReference type="ChEBI" id="CHEBI:30616"/>
        <dbReference type="ChEBI" id="CHEBI:46858"/>
        <dbReference type="ChEBI" id="CHEBI:61978"/>
        <dbReference type="ChEBI" id="CHEBI:456216"/>
        <dbReference type="EC" id="2.7.10.2"/>
    </reaction>
</comment>
<sequence length="395" mass="42560">MDLIERAAQKEKKKKESGGSLVERAAELGSSGQSKARGIGVGSQAPSEKKPDPSSLNPISQQEQPKQFRGIGQPGAPRTDAADGDTQKKAAIGGIGSPEARRSTADRLADKIVDKPLPVQPPEPSPKPELDEMKAPLKPEKVGKASKAGSGKRKEQQIDLMALREAGYITPDMPPNLMSEEFRIIKRSILLNAFGKERRVDNGNVVLVTSSNPGEGKSFCAINLALSVATEQDTTVLLIDADFSKPEVLNRLGVSGGRGLMDVVADEEIEIGDCLIRTNIPNLVLLPAGRQHNLTTELLASERMEKIVSEIGSRYPDRLVVFDSPPVLASSAASVLALYMGQTIFVIEAEKTTEPQIKESLSMISACEHINLLLNKTRYSGSNKKFASYYGYGGR</sequence>
<keyword evidence="5" id="KW-0418">Kinase</keyword>
<keyword evidence="7" id="KW-0829">Tyrosine-protein kinase</keyword>
<organism evidence="11 12">
    <name type="scientific">Kordiimonas lipolytica</name>
    <dbReference type="NCBI Taxonomy" id="1662421"/>
    <lineage>
        <taxon>Bacteria</taxon>
        <taxon>Pseudomonadati</taxon>
        <taxon>Pseudomonadota</taxon>
        <taxon>Alphaproteobacteria</taxon>
        <taxon>Kordiimonadales</taxon>
        <taxon>Kordiimonadaceae</taxon>
        <taxon>Kordiimonas</taxon>
    </lineage>
</organism>
<evidence type="ECO:0000256" key="9">
    <source>
        <dbReference type="SAM" id="MobiDB-lite"/>
    </source>
</evidence>
<evidence type="ECO:0000313" key="11">
    <source>
        <dbReference type="EMBL" id="MFC4349710.1"/>
    </source>
</evidence>
<evidence type="ECO:0000256" key="8">
    <source>
        <dbReference type="ARBA" id="ARBA00051245"/>
    </source>
</evidence>
<evidence type="ECO:0000256" key="2">
    <source>
        <dbReference type="ARBA" id="ARBA00011903"/>
    </source>
</evidence>
<dbReference type="PANTHER" id="PTHR32309">
    <property type="entry name" value="TYROSINE-PROTEIN KINASE"/>
    <property type="match status" value="1"/>
</dbReference>
<dbReference type="Proteomes" id="UP001595776">
    <property type="component" value="Unassembled WGS sequence"/>
</dbReference>
<name>A0ABV8UFR7_9PROT</name>
<reference evidence="12" key="1">
    <citation type="journal article" date="2019" name="Int. J. Syst. Evol. Microbiol.">
        <title>The Global Catalogue of Microorganisms (GCM) 10K type strain sequencing project: providing services to taxonomists for standard genome sequencing and annotation.</title>
        <authorList>
            <consortium name="The Broad Institute Genomics Platform"/>
            <consortium name="The Broad Institute Genome Sequencing Center for Infectious Disease"/>
            <person name="Wu L."/>
            <person name="Ma J."/>
        </authorList>
    </citation>
    <scope>NUCLEOTIDE SEQUENCE [LARGE SCALE GENOMIC DNA]</scope>
    <source>
        <strain evidence="12">CGMCC 1.15304</strain>
    </source>
</reference>
<evidence type="ECO:0000256" key="7">
    <source>
        <dbReference type="ARBA" id="ARBA00023137"/>
    </source>
</evidence>
<evidence type="ECO:0000256" key="1">
    <source>
        <dbReference type="ARBA" id="ARBA00007316"/>
    </source>
</evidence>
<dbReference type="EC" id="2.7.10.2" evidence="2"/>
<dbReference type="InterPro" id="IPR050445">
    <property type="entry name" value="Bact_polysacc_biosynth/exp"/>
</dbReference>
<keyword evidence="12" id="KW-1185">Reference proteome</keyword>
<accession>A0ABV8UFR7</accession>
<keyword evidence="3" id="KW-0808">Transferase</keyword>
<feature type="region of interest" description="Disordered" evidence="9">
    <location>
        <begin position="1"/>
        <end position="155"/>
    </location>
</feature>
<evidence type="ECO:0000256" key="6">
    <source>
        <dbReference type="ARBA" id="ARBA00022840"/>
    </source>
</evidence>
<feature type="domain" description="AAA" evidence="10">
    <location>
        <begin position="206"/>
        <end position="343"/>
    </location>
</feature>
<dbReference type="RefSeq" id="WP_068145046.1">
    <property type="nucleotide sequence ID" value="NZ_JBHSCR010000035.1"/>
</dbReference>
<comment type="caution">
    <text evidence="11">The sequence shown here is derived from an EMBL/GenBank/DDBJ whole genome shotgun (WGS) entry which is preliminary data.</text>
</comment>
<dbReference type="Gene3D" id="3.40.50.300">
    <property type="entry name" value="P-loop containing nucleotide triphosphate hydrolases"/>
    <property type="match status" value="1"/>
</dbReference>
<dbReference type="Pfam" id="PF13614">
    <property type="entry name" value="AAA_31"/>
    <property type="match status" value="1"/>
</dbReference>
<proteinExistence type="inferred from homology"/>
<evidence type="ECO:0000256" key="3">
    <source>
        <dbReference type="ARBA" id="ARBA00022679"/>
    </source>
</evidence>
<comment type="similarity">
    <text evidence="1">Belongs to the CpsD/CapB family.</text>
</comment>
<feature type="compositionally biased region" description="Basic and acidic residues" evidence="9">
    <location>
        <begin position="99"/>
        <end position="114"/>
    </location>
</feature>
<dbReference type="EMBL" id="JBHSCR010000035">
    <property type="protein sequence ID" value="MFC4349710.1"/>
    <property type="molecule type" value="Genomic_DNA"/>
</dbReference>
<dbReference type="CDD" id="cd05387">
    <property type="entry name" value="BY-kinase"/>
    <property type="match status" value="1"/>
</dbReference>
<feature type="compositionally biased region" description="Basic and acidic residues" evidence="9">
    <location>
        <begin position="1"/>
        <end position="17"/>
    </location>
</feature>
<protein>
    <recommendedName>
        <fullName evidence="2">non-specific protein-tyrosine kinase</fullName>
        <ecNumber evidence="2">2.7.10.2</ecNumber>
    </recommendedName>
</protein>
<feature type="compositionally biased region" description="Polar residues" evidence="9">
    <location>
        <begin position="54"/>
        <end position="65"/>
    </location>
</feature>
<feature type="compositionally biased region" description="Basic and acidic residues" evidence="9">
    <location>
        <begin position="126"/>
        <end position="143"/>
    </location>
</feature>
<gene>
    <name evidence="11" type="ORF">ACFO5Q_17800</name>
</gene>
<evidence type="ECO:0000313" key="12">
    <source>
        <dbReference type="Proteomes" id="UP001595776"/>
    </source>
</evidence>